<dbReference type="InterPro" id="IPR050463">
    <property type="entry name" value="Gfo/Idh/MocA_oxidrdct_glycsds"/>
</dbReference>
<dbReference type="PANTHER" id="PTHR43818:SF11">
    <property type="entry name" value="BCDNA.GH03377"/>
    <property type="match status" value="1"/>
</dbReference>
<feature type="domain" description="Gfo/Idh/MocA-like oxidoreductase N-terminal" evidence="2">
    <location>
        <begin position="19"/>
        <end position="118"/>
    </location>
</feature>
<dbReference type="GO" id="GO:0016491">
    <property type="term" value="F:oxidoreductase activity"/>
    <property type="evidence" value="ECO:0007669"/>
    <property type="project" value="UniProtKB-KW"/>
</dbReference>
<dbReference type="Gene3D" id="3.40.50.720">
    <property type="entry name" value="NAD(P)-binding Rossmann-like Domain"/>
    <property type="match status" value="1"/>
</dbReference>
<keyword evidence="4" id="KW-1185">Reference proteome</keyword>
<keyword evidence="1" id="KW-0560">Oxidoreductase</keyword>
<dbReference type="EMBL" id="JAAVJD010000011">
    <property type="protein sequence ID" value="NJQ04621.1"/>
    <property type="molecule type" value="Genomic_DNA"/>
</dbReference>
<dbReference type="InterPro" id="IPR036291">
    <property type="entry name" value="NAD(P)-bd_dom_sf"/>
</dbReference>
<gene>
    <name evidence="3" type="ORF">HCN56_03250</name>
</gene>
<evidence type="ECO:0000313" key="3">
    <source>
        <dbReference type="EMBL" id="NJQ04621.1"/>
    </source>
</evidence>
<evidence type="ECO:0000313" key="4">
    <source>
        <dbReference type="Proteomes" id="UP000578686"/>
    </source>
</evidence>
<name>A0A7X6HXJ7_9ACTN</name>
<dbReference type="RefSeq" id="WP_167967925.1">
    <property type="nucleotide sequence ID" value="NZ_BHZG01000007.1"/>
</dbReference>
<accession>A0A7X6HXJ7</accession>
<dbReference type="Proteomes" id="UP000578686">
    <property type="component" value="Unassembled WGS sequence"/>
</dbReference>
<proteinExistence type="predicted"/>
<evidence type="ECO:0000259" key="2">
    <source>
        <dbReference type="Pfam" id="PF01408"/>
    </source>
</evidence>
<dbReference type="AlphaFoldDB" id="A0A7X6HXJ7"/>
<dbReference type="Gene3D" id="3.30.360.10">
    <property type="entry name" value="Dihydrodipicolinate Reductase, domain 2"/>
    <property type="match status" value="1"/>
</dbReference>
<dbReference type="PANTHER" id="PTHR43818">
    <property type="entry name" value="BCDNA.GH03377"/>
    <property type="match status" value="1"/>
</dbReference>
<dbReference type="GO" id="GO:0000166">
    <property type="term" value="F:nucleotide binding"/>
    <property type="evidence" value="ECO:0007669"/>
    <property type="project" value="InterPro"/>
</dbReference>
<sequence>MTGSTAGGDGPGGDRPERVRVAVAGLGTVAQTVHLPLLERLGDRFAVAALADLSPGVLRRTGDRFGVPEERRFTEVGAMLDHGGFDAVMLLTSGSHVPDALDALRRGHTVLAEKPLGYAHGELAGLLAADGPDAGLADRLMVGYMKQYDPATRRLAALLAEAGGPEAVHSIEVTVLHPSAEAQLAFARLPAPPGDVDPAVLAALATAQQLPLTAALGADAAPEVRTLYGITMNSVCHELSLIRLLAGAPAGVDHAALWRAPSAGEGDPPSAELSGSLAHGGRFGIRWLYQPGYPAYRETVAVHHAGGSLELVFPSPYRLNVPTTLTVSGGRDELEHRTVHTAPTGGFEAELVAFHELATRGTPPLSGVDEAAADITFAQQAVARLAAAHGYALTGEAAHA</sequence>
<dbReference type="InterPro" id="IPR000683">
    <property type="entry name" value="Gfo/Idh/MocA-like_OxRdtase_N"/>
</dbReference>
<dbReference type="Pfam" id="PF01408">
    <property type="entry name" value="GFO_IDH_MocA"/>
    <property type="match status" value="1"/>
</dbReference>
<comment type="caution">
    <text evidence="3">The sequence shown here is derived from an EMBL/GenBank/DDBJ whole genome shotgun (WGS) entry which is preliminary data.</text>
</comment>
<evidence type="ECO:0000256" key="1">
    <source>
        <dbReference type="ARBA" id="ARBA00023002"/>
    </source>
</evidence>
<protein>
    <submittedName>
        <fullName evidence="3">Gfo/Idh/MocA family oxidoreductase</fullName>
    </submittedName>
</protein>
<dbReference type="SUPFAM" id="SSF51735">
    <property type="entry name" value="NAD(P)-binding Rossmann-fold domains"/>
    <property type="match status" value="1"/>
</dbReference>
<reference evidence="3 4" key="1">
    <citation type="submission" date="2020-03" db="EMBL/GenBank/DDBJ databases">
        <title>Draft genome of Streptomyces sp. ventii, isolated from the Axial Seamount in the Pacific Ocean, and resequencing of the two type strains Streptomyces lonarensis strain NCL 716 and Streptomyces bohaiensis strain 11A07.</title>
        <authorList>
            <person name="Loughran R.M."/>
            <person name="Pfannmuller K.M."/>
            <person name="Wasson B.J."/>
            <person name="Deadmond M.C."/>
            <person name="Paddock B.E."/>
            <person name="Koyack M.J."/>
            <person name="Gallegos D.A."/>
            <person name="Mitchell E.A."/>
            <person name="Ushijima B."/>
            <person name="Saw J.H."/>
            <person name="Mcphail K.L."/>
            <person name="Videau P."/>
        </authorList>
    </citation>
    <scope>NUCLEOTIDE SEQUENCE [LARGE SCALE GENOMIC DNA]</scope>
    <source>
        <strain evidence="3 4">NCL716</strain>
    </source>
</reference>
<organism evidence="3 4">
    <name type="scientific">Streptomyces lonarensis</name>
    <dbReference type="NCBI Taxonomy" id="700599"/>
    <lineage>
        <taxon>Bacteria</taxon>
        <taxon>Bacillati</taxon>
        <taxon>Actinomycetota</taxon>
        <taxon>Actinomycetes</taxon>
        <taxon>Kitasatosporales</taxon>
        <taxon>Streptomycetaceae</taxon>
        <taxon>Streptomyces</taxon>
    </lineage>
</organism>